<dbReference type="Gene3D" id="3.80.10.10">
    <property type="entry name" value="Ribonuclease Inhibitor"/>
    <property type="match status" value="2"/>
</dbReference>
<evidence type="ECO:0000313" key="1">
    <source>
        <dbReference type="EMBL" id="KAK8835675.1"/>
    </source>
</evidence>
<protein>
    <submittedName>
        <fullName evidence="1">Uncharacterized protein</fullName>
    </submittedName>
</protein>
<dbReference type="InterPro" id="IPR032675">
    <property type="entry name" value="LRR_dom_sf"/>
</dbReference>
<evidence type="ECO:0000313" key="2">
    <source>
        <dbReference type="Proteomes" id="UP001470230"/>
    </source>
</evidence>
<dbReference type="InterPro" id="IPR053139">
    <property type="entry name" value="Surface_bspA-like"/>
</dbReference>
<proteinExistence type="predicted"/>
<dbReference type="SUPFAM" id="SSF52058">
    <property type="entry name" value="L domain-like"/>
    <property type="match status" value="1"/>
</dbReference>
<sequence length="637" mass="74288">MQNEKEFTLILQSKAFKIPSSFPHLRDVDEKIYKQLISTNQYEVKSLVNEDVFQSFINHWIKNELPNIQIDNFEQYNQLSQEFDRMNNLLLLFKKISCKYDLLSLKEENQNLIHEFHFSNYKTNDHQIIDILFDNYLIDIRLSFMLFKREDIWDECVNRDILNVDLLTRKIETINEITYALNVKSKTAALFQKESAKGDVIIPQSINYYSEEYIITDISEMAFQFSESIETITFSENCKIPFIRKSSFSYCKFKTVRILCPVTICIDAFYHSQIDNIELRNIKSIEKNAFLTSDIETITISSNFNGFEDGWCNGLYTKKFNIIKSDEDLISFYDDKYLIGKSDPKNDIFDVLLFARIDIEEVNIPSFIKIIAPYAFGECYKLKHIVIPSQIIQIGRNAFSCRKLETIEISNDSNLKSIGYKAFKLALIKSLFIPPKLVELEYGWCCVARNLTKVVVSPKNSNFICLNSQFILGKSNSISDEYDVLLFACRNIQKAIIPCFIKTIAPFAFNYCLDLREVEFPHDSKLTRICKYAFAYSSIRKISIPSNVKHIDQGSFCGTKLENIEFKNDSKLYSFTKEVFQFCPITSLLIPKSVKMIEFESLPIDLKIIEIEEISQLRWIINNEYNAPKPLIMIPHE</sequence>
<name>A0ABR2GP05_9EUKA</name>
<dbReference type="PANTHER" id="PTHR45661">
    <property type="entry name" value="SURFACE ANTIGEN"/>
    <property type="match status" value="1"/>
</dbReference>
<reference evidence="1 2" key="1">
    <citation type="submission" date="2024-04" db="EMBL/GenBank/DDBJ databases">
        <title>Tritrichomonas musculus Genome.</title>
        <authorList>
            <person name="Alves-Ferreira E."/>
            <person name="Grigg M."/>
            <person name="Lorenzi H."/>
            <person name="Galac M."/>
        </authorList>
    </citation>
    <scope>NUCLEOTIDE SEQUENCE [LARGE SCALE GENOMIC DNA]</scope>
    <source>
        <strain evidence="1 2">EAF2021</strain>
    </source>
</reference>
<dbReference type="InterPro" id="IPR026906">
    <property type="entry name" value="LRR_5"/>
</dbReference>
<keyword evidence="2" id="KW-1185">Reference proteome</keyword>
<dbReference type="Pfam" id="PF13306">
    <property type="entry name" value="LRR_5"/>
    <property type="match status" value="3"/>
</dbReference>
<organism evidence="1 2">
    <name type="scientific">Tritrichomonas musculus</name>
    <dbReference type="NCBI Taxonomy" id="1915356"/>
    <lineage>
        <taxon>Eukaryota</taxon>
        <taxon>Metamonada</taxon>
        <taxon>Parabasalia</taxon>
        <taxon>Tritrichomonadida</taxon>
        <taxon>Tritrichomonadidae</taxon>
        <taxon>Tritrichomonas</taxon>
    </lineage>
</organism>
<dbReference type="PANTHER" id="PTHR45661:SF3">
    <property type="entry name" value="IG-LIKE DOMAIN-CONTAINING PROTEIN"/>
    <property type="match status" value="1"/>
</dbReference>
<dbReference type="EMBL" id="JAPFFF010000076">
    <property type="protein sequence ID" value="KAK8835675.1"/>
    <property type="molecule type" value="Genomic_DNA"/>
</dbReference>
<comment type="caution">
    <text evidence="1">The sequence shown here is derived from an EMBL/GenBank/DDBJ whole genome shotgun (WGS) entry which is preliminary data.</text>
</comment>
<accession>A0ABR2GP05</accession>
<dbReference type="Proteomes" id="UP001470230">
    <property type="component" value="Unassembled WGS sequence"/>
</dbReference>
<gene>
    <name evidence="1" type="ORF">M9Y10_042270</name>
</gene>